<dbReference type="Pfam" id="PF08279">
    <property type="entry name" value="HTH_11"/>
    <property type="match status" value="1"/>
</dbReference>
<dbReference type="InterPro" id="IPR013196">
    <property type="entry name" value="HTH_11"/>
</dbReference>
<dbReference type="PANTHER" id="PTHR34580">
    <property type="match status" value="1"/>
</dbReference>
<evidence type="ECO:0000313" key="3">
    <source>
        <dbReference type="EMBL" id="MFC4670464.1"/>
    </source>
</evidence>
<dbReference type="InterPro" id="IPR051534">
    <property type="entry name" value="CBASS_pafABC_assoc_protein"/>
</dbReference>
<accession>A0ABV9KKE9</accession>
<dbReference type="RefSeq" id="WP_380719482.1">
    <property type="nucleotide sequence ID" value="NZ_JBHSGI010000024.1"/>
</dbReference>
<dbReference type="EMBL" id="JBHSGI010000024">
    <property type="protein sequence ID" value="MFC4670464.1"/>
    <property type="molecule type" value="Genomic_DNA"/>
</dbReference>
<dbReference type="Pfam" id="PF13280">
    <property type="entry name" value="WYL"/>
    <property type="match status" value="1"/>
</dbReference>
<proteinExistence type="predicted"/>
<comment type="caution">
    <text evidence="3">The sequence shown here is derived from an EMBL/GenBank/DDBJ whole genome shotgun (WGS) entry which is preliminary data.</text>
</comment>
<evidence type="ECO:0000259" key="1">
    <source>
        <dbReference type="Pfam" id="PF08279"/>
    </source>
</evidence>
<protein>
    <submittedName>
        <fullName evidence="3">Helix-turn-helix transcriptional regulator</fullName>
    </submittedName>
</protein>
<evidence type="ECO:0000259" key="2">
    <source>
        <dbReference type="Pfam" id="PF13280"/>
    </source>
</evidence>
<reference evidence="4" key="1">
    <citation type="journal article" date="2019" name="Int. J. Syst. Evol. Microbiol.">
        <title>The Global Catalogue of Microorganisms (GCM) 10K type strain sequencing project: providing services to taxonomists for standard genome sequencing and annotation.</title>
        <authorList>
            <consortium name="The Broad Institute Genomics Platform"/>
            <consortium name="The Broad Institute Genome Sequencing Center for Infectious Disease"/>
            <person name="Wu L."/>
            <person name="Ma J."/>
        </authorList>
    </citation>
    <scope>NUCLEOTIDE SEQUENCE [LARGE SCALE GENOMIC DNA]</scope>
    <source>
        <strain evidence="4">CGMCC 4.7283</strain>
    </source>
</reference>
<dbReference type="Proteomes" id="UP001595973">
    <property type="component" value="Unassembled WGS sequence"/>
</dbReference>
<dbReference type="PROSITE" id="PS52050">
    <property type="entry name" value="WYL"/>
    <property type="match status" value="1"/>
</dbReference>
<keyword evidence="4" id="KW-1185">Reference proteome</keyword>
<feature type="domain" description="WYL" evidence="2">
    <location>
        <begin position="141"/>
        <end position="203"/>
    </location>
</feature>
<gene>
    <name evidence="3" type="ORF">ACFO5X_18010</name>
</gene>
<name>A0ABV9KKE9_9RHOB</name>
<dbReference type="SUPFAM" id="SSF46785">
    <property type="entry name" value="Winged helix' DNA-binding domain"/>
    <property type="match status" value="1"/>
</dbReference>
<feature type="domain" description="Helix-turn-helix type 11" evidence="1">
    <location>
        <begin position="5"/>
        <end position="59"/>
    </location>
</feature>
<organism evidence="3 4">
    <name type="scientific">Seohaeicola nanhaiensis</name>
    <dbReference type="NCBI Taxonomy" id="1387282"/>
    <lineage>
        <taxon>Bacteria</taxon>
        <taxon>Pseudomonadati</taxon>
        <taxon>Pseudomonadota</taxon>
        <taxon>Alphaproteobacteria</taxon>
        <taxon>Rhodobacterales</taxon>
        <taxon>Roseobacteraceae</taxon>
        <taxon>Seohaeicola</taxon>
    </lineage>
</organism>
<dbReference type="PANTHER" id="PTHR34580:SF3">
    <property type="entry name" value="PROTEIN PAFB"/>
    <property type="match status" value="1"/>
</dbReference>
<dbReference type="Gene3D" id="1.10.10.10">
    <property type="entry name" value="Winged helix-like DNA-binding domain superfamily/Winged helix DNA-binding domain"/>
    <property type="match status" value="1"/>
</dbReference>
<evidence type="ECO:0000313" key="4">
    <source>
        <dbReference type="Proteomes" id="UP001595973"/>
    </source>
</evidence>
<sequence length="225" mass="25522">MKSLRLFSLLDELRAAKHPVSSAVLAERLGVSVRTIYRDMASLQSMGAPIRGESGLGFQLEAGYFLPPLHFTADELEAVMLGLRLLRARNAGALHDAASRAQGKLAATLGDDGRELLRHLPMMAVRRDSDTDKRAEDWEKLIRLAIRERRILDIAYNSLNQKRTRRRIHPVGMTIFDDAWLLTAWCEVAEDFRNFRLDRIDVAEDTGARFRPMKSRTFQAYVASL</sequence>
<dbReference type="InterPro" id="IPR036390">
    <property type="entry name" value="WH_DNA-bd_sf"/>
</dbReference>
<dbReference type="InterPro" id="IPR026881">
    <property type="entry name" value="WYL_dom"/>
</dbReference>
<dbReference type="InterPro" id="IPR036388">
    <property type="entry name" value="WH-like_DNA-bd_sf"/>
</dbReference>